<proteinExistence type="predicted"/>
<dbReference type="Proteomes" id="UP001528912">
    <property type="component" value="Unassembled WGS sequence"/>
</dbReference>
<evidence type="ECO:0000313" key="3">
    <source>
        <dbReference type="EMBL" id="MDF8265598.1"/>
    </source>
</evidence>
<name>A0ABT6C9Q1_9MICO</name>
<keyword evidence="4" id="KW-1185">Reference proteome</keyword>
<dbReference type="RefSeq" id="WP_277192911.1">
    <property type="nucleotide sequence ID" value="NZ_JAROAV010000037.1"/>
</dbReference>
<evidence type="ECO:0000256" key="2">
    <source>
        <dbReference type="SAM" id="SignalP"/>
    </source>
</evidence>
<keyword evidence="2" id="KW-0732">Signal</keyword>
<accession>A0ABT6C9Q1</accession>
<feature type="chain" id="PRO_5045803711" description="Secreted protein" evidence="2">
    <location>
        <begin position="27"/>
        <end position="244"/>
    </location>
</feature>
<reference evidence="3 4" key="1">
    <citation type="submission" date="2023-03" db="EMBL/GenBank/DDBJ databases">
        <title>YIM 133296 draft genome.</title>
        <authorList>
            <person name="Xiong L."/>
        </authorList>
    </citation>
    <scope>NUCLEOTIDE SEQUENCE [LARGE SCALE GENOMIC DNA]</scope>
    <source>
        <strain evidence="3 4">YIM 133296</strain>
    </source>
</reference>
<sequence>MNRSTRLALCAVALAGVSLGSSQLVAWGDDSEPPPYSEAATESPEVTEPVQLLDGVTLNTAIWDNFQNTVQLCMSTKGWVYEKPPAPNWWQPQYDESGDPVGEEPPFREPAPINLAPRPEAGATPTDSYLTALRGTDSSPESNGTREYIAHDGINSPLFGSVPAETGGCEAAGREAVTIPAIDAKNQLTDQVVEAVTEGGTSPEDITSLDDIAEEVSSLPSSDADALIADNETLIDEAGGSNAD</sequence>
<gene>
    <name evidence="3" type="ORF">P4R38_15215</name>
</gene>
<organism evidence="3 4">
    <name type="scientific">Luteipulveratus flavus</name>
    <dbReference type="NCBI Taxonomy" id="3031728"/>
    <lineage>
        <taxon>Bacteria</taxon>
        <taxon>Bacillati</taxon>
        <taxon>Actinomycetota</taxon>
        <taxon>Actinomycetes</taxon>
        <taxon>Micrococcales</taxon>
        <taxon>Dermacoccaceae</taxon>
        <taxon>Luteipulveratus</taxon>
    </lineage>
</organism>
<evidence type="ECO:0000313" key="4">
    <source>
        <dbReference type="Proteomes" id="UP001528912"/>
    </source>
</evidence>
<evidence type="ECO:0008006" key="5">
    <source>
        <dbReference type="Google" id="ProtNLM"/>
    </source>
</evidence>
<comment type="caution">
    <text evidence="3">The sequence shown here is derived from an EMBL/GenBank/DDBJ whole genome shotgun (WGS) entry which is preliminary data.</text>
</comment>
<feature type="signal peptide" evidence="2">
    <location>
        <begin position="1"/>
        <end position="26"/>
    </location>
</feature>
<protein>
    <recommendedName>
        <fullName evidence="5">Secreted protein</fullName>
    </recommendedName>
</protein>
<evidence type="ECO:0000256" key="1">
    <source>
        <dbReference type="SAM" id="MobiDB-lite"/>
    </source>
</evidence>
<feature type="compositionally biased region" description="Polar residues" evidence="1">
    <location>
        <begin position="136"/>
        <end position="145"/>
    </location>
</feature>
<dbReference type="EMBL" id="JAROAV010000037">
    <property type="protein sequence ID" value="MDF8265598.1"/>
    <property type="molecule type" value="Genomic_DNA"/>
</dbReference>
<feature type="region of interest" description="Disordered" evidence="1">
    <location>
        <begin position="90"/>
        <end position="161"/>
    </location>
</feature>